<dbReference type="AlphaFoldDB" id="A0A5C6DFK0"/>
<dbReference type="Proteomes" id="UP000319143">
    <property type="component" value="Unassembled WGS sequence"/>
</dbReference>
<feature type="compositionally biased region" description="Polar residues" evidence="1">
    <location>
        <begin position="1"/>
        <end position="11"/>
    </location>
</feature>
<dbReference type="RefSeq" id="WP_146528082.1">
    <property type="nucleotide sequence ID" value="NZ_SJPV01000006.1"/>
</dbReference>
<keyword evidence="4" id="KW-1185">Reference proteome</keyword>
<gene>
    <name evidence="3" type="ORF">Poly41_37860</name>
</gene>
<dbReference type="EMBL" id="SJPV01000006">
    <property type="protein sequence ID" value="TWU36033.1"/>
    <property type="molecule type" value="Genomic_DNA"/>
</dbReference>
<evidence type="ECO:0000256" key="2">
    <source>
        <dbReference type="SAM" id="Phobius"/>
    </source>
</evidence>
<feature type="transmembrane region" description="Helical" evidence="2">
    <location>
        <begin position="104"/>
        <end position="124"/>
    </location>
</feature>
<feature type="transmembrane region" description="Helical" evidence="2">
    <location>
        <begin position="34"/>
        <end position="55"/>
    </location>
</feature>
<evidence type="ECO:0000313" key="3">
    <source>
        <dbReference type="EMBL" id="TWU36033.1"/>
    </source>
</evidence>
<protein>
    <submittedName>
        <fullName evidence="3">Uncharacterized protein</fullName>
    </submittedName>
</protein>
<evidence type="ECO:0000313" key="4">
    <source>
        <dbReference type="Proteomes" id="UP000319143"/>
    </source>
</evidence>
<evidence type="ECO:0000256" key="1">
    <source>
        <dbReference type="SAM" id="MobiDB-lite"/>
    </source>
</evidence>
<organism evidence="3 4">
    <name type="scientific">Novipirellula artificiosorum</name>
    <dbReference type="NCBI Taxonomy" id="2528016"/>
    <lineage>
        <taxon>Bacteria</taxon>
        <taxon>Pseudomonadati</taxon>
        <taxon>Planctomycetota</taxon>
        <taxon>Planctomycetia</taxon>
        <taxon>Pirellulales</taxon>
        <taxon>Pirellulaceae</taxon>
        <taxon>Novipirellula</taxon>
    </lineage>
</organism>
<sequence>MGTENPYQPTSHAHPRKSSTQDKEEVKQTFRWQVIPCLLSVLFALFWGILLILALEEFRELSNRWDRRSSPVADSIIACLLGLCSILLVASQLLAARSWIRQRYFAALLFGLVGVVSLIIARHADFSSLQFLIWDITQALGWDEG</sequence>
<feature type="transmembrane region" description="Helical" evidence="2">
    <location>
        <begin position="75"/>
        <end position="95"/>
    </location>
</feature>
<keyword evidence="2" id="KW-0472">Membrane</keyword>
<keyword evidence="2" id="KW-0812">Transmembrane</keyword>
<accession>A0A5C6DFK0</accession>
<name>A0A5C6DFK0_9BACT</name>
<feature type="region of interest" description="Disordered" evidence="1">
    <location>
        <begin position="1"/>
        <end position="22"/>
    </location>
</feature>
<reference evidence="3 4" key="1">
    <citation type="submission" date="2019-02" db="EMBL/GenBank/DDBJ databases">
        <title>Deep-cultivation of Planctomycetes and their phenomic and genomic characterization uncovers novel biology.</title>
        <authorList>
            <person name="Wiegand S."/>
            <person name="Jogler M."/>
            <person name="Boedeker C."/>
            <person name="Pinto D."/>
            <person name="Vollmers J."/>
            <person name="Rivas-Marin E."/>
            <person name="Kohn T."/>
            <person name="Peeters S.H."/>
            <person name="Heuer A."/>
            <person name="Rast P."/>
            <person name="Oberbeckmann S."/>
            <person name="Bunk B."/>
            <person name="Jeske O."/>
            <person name="Meyerdierks A."/>
            <person name="Storesund J.E."/>
            <person name="Kallscheuer N."/>
            <person name="Luecker S."/>
            <person name="Lage O.M."/>
            <person name="Pohl T."/>
            <person name="Merkel B.J."/>
            <person name="Hornburger P."/>
            <person name="Mueller R.-W."/>
            <person name="Bruemmer F."/>
            <person name="Labrenz M."/>
            <person name="Spormann A.M."/>
            <person name="Op Den Camp H."/>
            <person name="Overmann J."/>
            <person name="Amann R."/>
            <person name="Jetten M.S.M."/>
            <person name="Mascher T."/>
            <person name="Medema M.H."/>
            <person name="Devos D.P."/>
            <person name="Kaster A.-K."/>
            <person name="Ovreas L."/>
            <person name="Rohde M."/>
            <person name="Galperin M.Y."/>
            <person name="Jogler C."/>
        </authorList>
    </citation>
    <scope>NUCLEOTIDE SEQUENCE [LARGE SCALE GENOMIC DNA]</scope>
    <source>
        <strain evidence="3 4">Poly41</strain>
    </source>
</reference>
<proteinExistence type="predicted"/>
<comment type="caution">
    <text evidence="3">The sequence shown here is derived from an EMBL/GenBank/DDBJ whole genome shotgun (WGS) entry which is preliminary data.</text>
</comment>
<keyword evidence="2" id="KW-1133">Transmembrane helix</keyword>